<dbReference type="RefSeq" id="WP_183852146.1">
    <property type="nucleotide sequence ID" value="NZ_JACHOO010000001.1"/>
</dbReference>
<comment type="similarity">
    <text evidence="1 2">Belongs to the RNase T2 family.</text>
</comment>
<feature type="signal peptide" evidence="3">
    <location>
        <begin position="1"/>
        <end position="27"/>
    </location>
</feature>
<dbReference type="GO" id="GO:0006401">
    <property type="term" value="P:RNA catabolic process"/>
    <property type="evidence" value="ECO:0007669"/>
    <property type="project" value="UniProtKB-ARBA"/>
</dbReference>
<dbReference type="PANTHER" id="PTHR11240">
    <property type="entry name" value="RIBONUCLEASE T2"/>
    <property type="match status" value="1"/>
</dbReference>
<evidence type="ECO:0000313" key="5">
    <source>
        <dbReference type="Proteomes" id="UP000523821"/>
    </source>
</evidence>
<evidence type="ECO:0000256" key="1">
    <source>
        <dbReference type="ARBA" id="ARBA00007469"/>
    </source>
</evidence>
<name>A0A7W9CTP8_9HYPH</name>
<dbReference type="GO" id="GO:0033897">
    <property type="term" value="F:ribonuclease T2 activity"/>
    <property type="evidence" value="ECO:0007669"/>
    <property type="project" value="UniProtKB-EC"/>
</dbReference>
<dbReference type="InterPro" id="IPR001568">
    <property type="entry name" value="RNase_T2-like"/>
</dbReference>
<dbReference type="EMBL" id="JACHOO010000001">
    <property type="protein sequence ID" value="MBB5751459.1"/>
    <property type="molecule type" value="Genomic_DNA"/>
</dbReference>
<evidence type="ECO:0000256" key="3">
    <source>
        <dbReference type="SAM" id="SignalP"/>
    </source>
</evidence>
<evidence type="ECO:0000256" key="2">
    <source>
        <dbReference type="RuleBase" id="RU004328"/>
    </source>
</evidence>
<keyword evidence="5" id="KW-1185">Reference proteome</keyword>
<dbReference type="Pfam" id="PF00445">
    <property type="entry name" value="Ribonuclease_T2"/>
    <property type="match status" value="1"/>
</dbReference>
<dbReference type="InterPro" id="IPR033130">
    <property type="entry name" value="RNase_T2_His_AS_2"/>
</dbReference>
<keyword evidence="4" id="KW-0456">Lyase</keyword>
<evidence type="ECO:0000313" key="4">
    <source>
        <dbReference type="EMBL" id="MBB5751459.1"/>
    </source>
</evidence>
<reference evidence="4 5" key="1">
    <citation type="submission" date="2020-08" db="EMBL/GenBank/DDBJ databases">
        <title>Genomic Encyclopedia of Type Strains, Phase IV (KMG-IV): sequencing the most valuable type-strain genomes for metagenomic binning, comparative biology and taxonomic classification.</title>
        <authorList>
            <person name="Goeker M."/>
        </authorList>
    </citation>
    <scope>NUCLEOTIDE SEQUENCE [LARGE SCALE GENOMIC DNA]</scope>
    <source>
        <strain evidence="4 5">DSM 16268</strain>
    </source>
</reference>
<dbReference type="Proteomes" id="UP000523821">
    <property type="component" value="Unassembled WGS sequence"/>
</dbReference>
<dbReference type="GO" id="GO:0003723">
    <property type="term" value="F:RNA binding"/>
    <property type="evidence" value="ECO:0007669"/>
    <property type="project" value="InterPro"/>
</dbReference>
<dbReference type="EC" id="4.6.1.19" evidence="4"/>
<protein>
    <submittedName>
        <fullName evidence="4">Ribonuclease T2</fullName>
        <ecNumber evidence="4">4.6.1.19</ecNumber>
    </submittedName>
</protein>
<dbReference type="CDD" id="cd01062">
    <property type="entry name" value="RNase_T2_prok"/>
    <property type="match status" value="1"/>
</dbReference>
<dbReference type="Gene3D" id="3.90.730.10">
    <property type="entry name" value="Ribonuclease T2-like"/>
    <property type="match status" value="1"/>
</dbReference>
<comment type="caution">
    <text evidence="4">The sequence shown here is derived from an EMBL/GenBank/DDBJ whole genome shotgun (WGS) entry which is preliminary data.</text>
</comment>
<feature type="chain" id="PRO_5031130555" evidence="3">
    <location>
        <begin position="28"/>
        <end position="223"/>
    </location>
</feature>
<organism evidence="4 5">
    <name type="scientific">Prosthecomicrobium pneumaticum</name>
    <dbReference type="NCBI Taxonomy" id="81895"/>
    <lineage>
        <taxon>Bacteria</taxon>
        <taxon>Pseudomonadati</taxon>
        <taxon>Pseudomonadota</taxon>
        <taxon>Alphaproteobacteria</taxon>
        <taxon>Hyphomicrobiales</taxon>
        <taxon>Kaistiaceae</taxon>
        <taxon>Prosthecomicrobium</taxon>
    </lineage>
</organism>
<keyword evidence="3" id="KW-0732">Signal</keyword>
<dbReference type="AlphaFoldDB" id="A0A7W9CTP8"/>
<dbReference type="PANTHER" id="PTHR11240:SF22">
    <property type="entry name" value="RIBONUCLEASE T2"/>
    <property type="match status" value="1"/>
</dbReference>
<dbReference type="PROSITE" id="PS00531">
    <property type="entry name" value="RNASE_T2_2"/>
    <property type="match status" value="1"/>
</dbReference>
<dbReference type="SUPFAM" id="SSF55895">
    <property type="entry name" value="Ribonuclease Rh-like"/>
    <property type="match status" value="1"/>
</dbReference>
<sequence length="223" mass="24051">MAGRLLRVALAAATLFAAALLVPPAGGARADTAGLFDFYVLSLSWSPSYCASRRDGDPLQCGAGRPFAFIVHGLWPQYERGYPQSCATGGRAAPSRREIDGMLDIMPSRALVRHQWRKHGSCSGLDPAGYFALTRKARERIAIPDGFERLDEDRSVAPVAVEAAFVAANPGLPAEAIAVTCSDRRLAEVRVCLTRDLAAFRPCPEVDRRACRAASVAMPPVRR</sequence>
<gene>
    <name evidence="4" type="ORF">GGQ63_000502</name>
</gene>
<proteinExistence type="inferred from homology"/>
<dbReference type="InterPro" id="IPR039378">
    <property type="entry name" value="RNase_T2_prok"/>
</dbReference>
<dbReference type="PROSITE" id="PS00530">
    <property type="entry name" value="RNASE_T2_1"/>
    <property type="match status" value="1"/>
</dbReference>
<dbReference type="InterPro" id="IPR018188">
    <property type="entry name" value="RNase_T2_His_AS_1"/>
</dbReference>
<dbReference type="InterPro" id="IPR036430">
    <property type="entry name" value="RNase_T2-like_sf"/>
</dbReference>
<accession>A0A7W9CTP8</accession>